<comment type="subcellular location">
    <subcellularLocation>
        <location evidence="1">Cell membrane</location>
        <topology evidence="1">Multi-pass membrane protein</topology>
    </subcellularLocation>
</comment>
<keyword evidence="8" id="KW-1185">Reference proteome</keyword>
<dbReference type="EMBL" id="BMZG01000003">
    <property type="protein sequence ID" value="GHA68999.1"/>
    <property type="molecule type" value="Genomic_DNA"/>
</dbReference>
<sequence>MNEIFQYTPAALLALASFAFVSSITPGPNNLMLLHSGARFGFEKSTPHLLGVSFGFGFMLFLCCIGVAAVILEVPYAQMALKILGCAYMLWLSYKLWRGGALPDEKTLNDHSHNQAKPMTFIQASLFQYVNPKAWMMGLSVPSAYLPTTGSVVTNSLLGVVLFTIINLVCCGAWVQGGAGIRRLMHNPNLAKVVNISIVLMTLYCAASVWFPA</sequence>
<evidence type="ECO:0000256" key="5">
    <source>
        <dbReference type="ARBA" id="ARBA00023136"/>
    </source>
</evidence>
<reference evidence="7" key="1">
    <citation type="journal article" date="2014" name="Int. J. Syst. Evol. Microbiol.">
        <title>Complete genome sequence of Corynebacterium casei LMG S-19264T (=DSM 44701T), isolated from a smear-ripened cheese.</title>
        <authorList>
            <consortium name="US DOE Joint Genome Institute (JGI-PGF)"/>
            <person name="Walter F."/>
            <person name="Albersmeier A."/>
            <person name="Kalinowski J."/>
            <person name="Ruckert C."/>
        </authorList>
    </citation>
    <scope>NUCLEOTIDE SEQUENCE</scope>
    <source>
        <strain evidence="7">KCTC 32501</strain>
    </source>
</reference>
<evidence type="ECO:0000256" key="1">
    <source>
        <dbReference type="ARBA" id="ARBA00004651"/>
    </source>
</evidence>
<dbReference type="GO" id="GO:0015171">
    <property type="term" value="F:amino acid transmembrane transporter activity"/>
    <property type="evidence" value="ECO:0007669"/>
    <property type="project" value="TreeGrafter"/>
</dbReference>
<dbReference type="Proteomes" id="UP000614287">
    <property type="component" value="Unassembled WGS sequence"/>
</dbReference>
<dbReference type="InterPro" id="IPR001123">
    <property type="entry name" value="LeuE-type"/>
</dbReference>
<keyword evidence="4 6" id="KW-1133">Transmembrane helix</keyword>
<feature type="transmembrane region" description="Helical" evidence="6">
    <location>
        <begin position="193"/>
        <end position="211"/>
    </location>
</feature>
<dbReference type="Pfam" id="PF01810">
    <property type="entry name" value="LysE"/>
    <property type="match status" value="1"/>
</dbReference>
<organism evidence="7 8">
    <name type="scientific">Formosimonas limnophila</name>
    <dbReference type="NCBI Taxonomy" id="1384487"/>
    <lineage>
        <taxon>Bacteria</taxon>
        <taxon>Pseudomonadati</taxon>
        <taxon>Pseudomonadota</taxon>
        <taxon>Betaproteobacteria</taxon>
        <taxon>Burkholderiales</taxon>
        <taxon>Burkholderiaceae</taxon>
        <taxon>Formosimonas</taxon>
    </lineage>
</organism>
<reference evidence="7" key="2">
    <citation type="submission" date="2020-09" db="EMBL/GenBank/DDBJ databases">
        <authorList>
            <person name="Sun Q."/>
            <person name="Kim S."/>
        </authorList>
    </citation>
    <scope>NUCLEOTIDE SEQUENCE</scope>
    <source>
        <strain evidence="7">KCTC 32501</strain>
    </source>
</reference>
<dbReference type="PANTHER" id="PTHR30086:SF20">
    <property type="entry name" value="ARGININE EXPORTER PROTEIN ARGO-RELATED"/>
    <property type="match status" value="1"/>
</dbReference>
<evidence type="ECO:0000256" key="3">
    <source>
        <dbReference type="ARBA" id="ARBA00022692"/>
    </source>
</evidence>
<protein>
    <submittedName>
        <fullName evidence="7">Membrane protein</fullName>
    </submittedName>
</protein>
<dbReference type="GO" id="GO:0005886">
    <property type="term" value="C:plasma membrane"/>
    <property type="evidence" value="ECO:0007669"/>
    <property type="project" value="UniProtKB-SubCell"/>
</dbReference>
<keyword evidence="2" id="KW-1003">Cell membrane</keyword>
<accession>A0A8J3FY02</accession>
<keyword evidence="5 6" id="KW-0472">Membrane</keyword>
<name>A0A8J3FY02_9BURK</name>
<evidence type="ECO:0000256" key="6">
    <source>
        <dbReference type="SAM" id="Phobius"/>
    </source>
</evidence>
<gene>
    <name evidence="7" type="ORF">GCM10009007_07240</name>
</gene>
<feature type="transmembrane region" description="Helical" evidence="6">
    <location>
        <begin position="157"/>
        <end position="181"/>
    </location>
</feature>
<dbReference type="RefSeq" id="WP_189491734.1">
    <property type="nucleotide sequence ID" value="NZ_BMZG01000003.1"/>
</dbReference>
<evidence type="ECO:0000256" key="2">
    <source>
        <dbReference type="ARBA" id="ARBA00022475"/>
    </source>
</evidence>
<evidence type="ECO:0000313" key="7">
    <source>
        <dbReference type="EMBL" id="GHA68999.1"/>
    </source>
</evidence>
<dbReference type="PANTHER" id="PTHR30086">
    <property type="entry name" value="ARGININE EXPORTER PROTEIN ARGO"/>
    <property type="match status" value="1"/>
</dbReference>
<evidence type="ECO:0000313" key="8">
    <source>
        <dbReference type="Proteomes" id="UP000614287"/>
    </source>
</evidence>
<evidence type="ECO:0000256" key="4">
    <source>
        <dbReference type="ARBA" id="ARBA00022989"/>
    </source>
</evidence>
<dbReference type="AlphaFoldDB" id="A0A8J3FY02"/>
<comment type="caution">
    <text evidence="7">The sequence shown here is derived from an EMBL/GenBank/DDBJ whole genome shotgun (WGS) entry which is preliminary data.</text>
</comment>
<keyword evidence="3 6" id="KW-0812">Transmembrane</keyword>
<dbReference type="GO" id="GO:0033228">
    <property type="term" value="P:cysteine export across plasma membrane"/>
    <property type="evidence" value="ECO:0007669"/>
    <property type="project" value="TreeGrafter"/>
</dbReference>
<proteinExistence type="predicted"/>
<feature type="transmembrane region" description="Helical" evidence="6">
    <location>
        <begin position="50"/>
        <end position="72"/>
    </location>
</feature>